<name>A0A517LBM5_9PEZI</name>
<accession>A0A517LBM5</accession>
<gene>
    <name evidence="2" type="ORF">FKW77_009349</name>
</gene>
<dbReference type="Proteomes" id="UP000316270">
    <property type="component" value="Chromosome 8"/>
</dbReference>
<feature type="compositionally biased region" description="Pro residues" evidence="1">
    <location>
        <begin position="24"/>
        <end position="35"/>
    </location>
</feature>
<evidence type="ECO:0000313" key="2">
    <source>
        <dbReference type="EMBL" id="QDS73039.1"/>
    </source>
</evidence>
<dbReference type="OrthoDB" id="5413188at2759"/>
<sequence>MHRKPGTPASSTSASPSLQHSRPHPPAHAPAPSPSAVPTSHSDESWIEVSSQPSSSSLSSVGEEIVTTGLRVQHDSNARRRRRLRHVIHDAPRTGPHSVDNDSTEDSPESEADSDRVLSSSNEALQPSPLQREWRPSGTHLALSSASSDNAYTSAGEDVDENATAIGVVSNEPCFTPQPNAFTHRTTSTPAARAPQESNNSYFAHRPARNSTQRHSYSTTREQHAPHNMISPSYQADHDAALRASLSTLLSCAAAARGLTKKDKASQARQQSSPSNRVDTATIGLVPESAVFGGSQAPSPTSPANSDKPKRKAASTNSATQRSSSKERRVAKKAKRTSSWTPATMDEVSPTLFTWVVSAGVVVLVSAISFTAGYASGKEAGHAEALGSLAEAGSCGRDARDAVLDGAGRGLRRLRLSSAAGSIMV</sequence>
<feature type="compositionally biased region" description="Low complexity" evidence="1">
    <location>
        <begin position="7"/>
        <end position="17"/>
    </location>
</feature>
<feature type="compositionally biased region" description="Polar residues" evidence="1">
    <location>
        <begin position="117"/>
        <end position="129"/>
    </location>
</feature>
<feature type="compositionally biased region" description="Acidic residues" evidence="1">
    <location>
        <begin position="102"/>
        <end position="112"/>
    </location>
</feature>
<feature type="region of interest" description="Disordered" evidence="1">
    <location>
        <begin position="259"/>
        <end position="342"/>
    </location>
</feature>
<feature type="compositionally biased region" description="Polar residues" evidence="1">
    <location>
        <begin position="267"/>
        <end position="279"/>
    </location>
</feature>
<evidence type="ECO:0000256" key="1">
    <source>
        <dbReference type="SAM" id="MobiDB-lite"/>
    </source>
</evidence>
<feature type="region of interest" description="Disordered" evidence="1">
    <location>
        <begin position="207"/>
        <end position="230"/>
    </location>
</feature>
<feature type="compositionally biased region" description="Low complexity" evidence="1">
    <location>
        <begin position="47"/>
        <end position="60"/>
    </location>
</feature>
<reference evidence="2 3" key="1">
    <citation type="submission" date="2019-07" db="EMBL/GenBank/DDBJ databases">
        <title>Finished genome of Venturia effusa.</title>
        <authorList>
            <person name="Young C.A."/>
            <person name="Cox M.P."/>
            <person name="Ganley A.R.D."/>
            <person name="David W.J."/>
        </authorList>
    </citation>
    <scope>NUCLEOTIDE SEQUENCE [LARGE SCALE GENOMIC DNA]</scope>
    <source>
        <strain evidence="3">albino</strain>
    </source>
</reference>
<protein>
    <submittedName>
        <fullName evidence="2">Uncharacterized protein</fullName>
    </submittedName>
</protein>
<feature type="compositionally biased region" description="Polar residues" evidence="1">
    <location>
        <begin position="209"/>
        <end position="220"/>
    </location>
</feature>
<dbReference type="STRING" id="50376.A0A517LBM5"/>
<dbReference type="EMBL" id="CP042192">
    <property type="protein sequence ID" value="QDS73039.1"/>
    <property type="molecule type" value="Genomic_DNA"/>
</dbReference>
<proteinExistence type="predicted"/>
<feature type="region of interest" description="Disordered" evidence="1">
    <location>
        <begin position="1"/>
        <end position="156"/>
    </location>
</feature>
<evidence type="ECO:0000313" key="3">
    <source>
        <dbReference type="Proteomes" id="UP000316270"/>
    </source>
</evidence>
<keyword evidence="3" id="KW-1185">Reference proteome</keyword>
<feature type="compositionally biased region" description="Polar residues" evidence="1">
    <location>
        <begin position="296"/>
        <end position="305"/>
    </location>
</feature>
<dbReference type="AlphaFoldDB" id="A0A517LBM5"/>
<feature type="compositionally biased region" description="Polar residues" evidence="1">
    <location>
        <begin position="314"/>
        <end position="323"/>
    </location>
</feature>
<organism evidence="2 3">
    <name type="scientific">Venturia effusa</name>
    <dbReference type="NCBI Taxonomy" id="50376"/>
    <lineage>
        <taxon>Eukaryota</taxon>
        <taxon>Fungi</taxon>
        <taxon>Dikarya</taxon>
        <taxon>Ascomycota</taxon>
        <taxon>Pezizomycotina</taxon>
        <taxon>Dothideomycetes</taxon>
        <taxon>Pleosporomycetidae</taxon>
        <taxon>Venturiales</taxon>
        <taxon>Venturiaceae</taxon>
        <taxon>Venturia</taxon>
    </lineage>
</organism>
<feature type="compositionally biased region" description="Polar residues" evidence="1">
    <location>
        <begin position="142"/>
        <end position="153"/>
    </location>
</feature>